<dbReference type="OrthoDB" id="6278496at2"/>
<evidence type="ECO:0000256" key="8">
    <source>
        <dbReference type="ARBA" id="ARBA00023157"/>
    </source>
</evidence>
<name>A0A6N8HEU7_9FLAO</name>
<dbReference type="Gene3D" id="3.40.390.10">
    <property type="entry name" value="Collagenase (Catalytic Domain)"/>
    <property type="match status" value="1"/>
</dbReference>
<sequence>MIKKYAAALCCFAALAICHNVNAQDKKNRQKAYFRKTLPADANGHIPCVTDEYENYLKKNHPTLQSREEFEINMAAKIEASKNNFQLKNTNTVITLPVVVHVIHNGDAIGTDENITDDQVISQIQVLNEDFRKMLDTPGYNDHPDGADMEIEFCLAQRDPGGSPTTGIEHINLGRASWDNFEDIDLVLKAETQWDPERYLNIWVCKMGGEMSGIGGYAFYPELSGLEGLEGAEGYAEIDGVILSYQCMGSEDLYPEGDYIYGRDKGRSATHEVGHFFGLIHIWGNEDSCDATDFCEDTPPVIGLHFSCAEVDTCTEDAKNDMIENHMDYTLDQCKNIFTNDQKTRVWTVLENSPRRMSLATSNSCVYPEDVEFDGSLNIDNIEMACSGPFSIELTLTNIGSATMTEATISYTIDNGAAQTYTWTGELATNESEQVTITGLNPTAGSHTLFADVATVNDNADVYEFNDTKDKDFVVTVNQSYETETVTLTLQNDIWGSEVSWELKNGEGDVLYSGGPYDDTDEMPGAIMQLFNVNINECYLFTIKDVLGNGICCTSGDGYYTLTTDDNTEITSNGDYGFGESVGFTITEELNTNDFTLQVIGIYPNPTSNKLYITSKQSLDAEYTIYNNLGQAVSNDSIYINRQTEINTGSLSMGIYFIKITWGEQAKTFKLIKQ</sequence>
<feature type="domain" description="Peptidase M43 pregnancy-associated plasma-A" evidence="10">
    <location>
        <begin position="190"/>
        <end position="350"/>
    </location>
</feature>
<evidence type="ECO:0000256" key="7">
    <source>
        <dbReference type="ARBA" id="ARBA00023049"/>
    </source>
</evidence>
<keyword evidence="7" id="KW-0482">Metalloprotease</keyword>
<evidence type="ECO:0000259" key="10">
    <source>
        <dbReference type="Pfam" id="PF05572"/>
    </source>
</evidence>
<evidence type="ECO:0000256" key="6">
    <source>
        <dbReference type="ARBA" id="ARBA00022833"/>
    </source>
</evidence>
<dbReference type="Gene3D" id="2.60.40.10">
    <property type="entry name" value="Immunoglobulins"/>
    <property type="match status" value="1"/>
</dbReference>
<dbReference type="PANTHER" id="PTHR47466:SF1">
    <property type="entry name" value="METALLOPROTEASE MEP1 (AFU_ORTHOLOGUE AFUA_1G07730)-RELATED"/>
    <property type="match status" value="1"/>
</dbReference>
<dbReference type="InterPro" id="IPR013783">
    <property type="entry name" value="Ig-like_fold"/>
</dbReference>
<dbReference type="GO" id="GO:0046872">
    <property type="term" value="F:metal ion binding"/>
    <property type="evidence" value="ECO:0007669"/>
    <property type="project" value="UniProtKB-KW"/>
</dbReference>
<evidence type="ECO:0000256" key="2">
    <source>
        <dbReference type="ARBA" id="ARBA00022670"/>
    </source>
</evidence>
<keyword evidence="13" id="KW-1185">Reference proteome</keyword>
<proteinExistence type="inferred from homology"/>
<evidence type="ECO:0000256" key="9">
    <source>
        <dbReference type="SAM" id="SignalP"/>
    </source>
</evidence>
<dbReference type="AlphaFoldDB" id="A0A6N8HEU7"/>
<feature type="domain" description="Secretion system C-terminal sorting" evidence="11">
    <location>
        <begin position="602"/>
        <end position="672"/>
    </location>
</feature>
<dbReference type="InterPro" id="IPR008754">
    <property type="entry name" value="Peptidase_M43"/>
</dbReference>
<keyword evidence="8" id="KW-1015">Disulfide bond</keyword>
<keyword evidence="2" id="KW-0645">Protease</keyword>
<dbReference type="Pfam" id="PF18962">
    <property type="entry name" value="Por_Secre_tail"/>
    <property type="match status" value="1"/>
</dbReference>
<dbReference type="GO" id="GO:0008237">
    <property type="term" value="F:metallopeptidase activity"/>
    <property type="evidence" value="ECO:0007669"/>
    <property type="project" value="UniProtKB-KW"/>
</dbReference>
<comment type="caution">
    <text evidence="12">The sequence shown here is derived from an EMBL/GenBank/DDBJ whole genome shotgun (WGS) entry which is preliminary data.</text>
</comment>
<dbReference type="EMBL" id="WOWP01000034">
    <property type="protein sequence ID" value="MUV04178.1"/>
    <property type="molecule type" value="Genomic_DNA"/>
</dbReference>
<dbReference type="NCBIfam" id="TIGR04183">
    <property type="entry name" value="Por_Secre_tail"/>
    <property type="match status" value="1"/>
</dbReference>
<keyword evidence="6" id="KW-0862">Zinc</keyword>
<gene>
    <name evidence="12" type="ORF">GN157_10700</name>
</gene>
<dbReference type="CDD" id="cd04275">
    <property type="entry name" value="ZnMc_pappalysin_like"/>
    <property type="match status" value="1"/>
</dbReference>
<dbReference type="GO" id="GO:0006508">
    <property type="term" value="P:proteolysis"/>
    <property type="evidence" value="ECO:0007669"/>
    <property type="project" value="UniProtKB-KW"/>
</dbReference>
<accession>A0A6N8HEU7</accession>
<dbReference type="InterPro" id="IPR026444">
    <property type="entry name" value="Secre_tail"/>
</dbReference>
<keyword evidence="5" id="KW-0378">Hydrolase</keyword>
<keyword evidence="3" id="KW-0479">Metal-binding</keyword>
<evidence type="ECO:0000256" key="4">
    <source>
        <dbReference type="ARBA" id="ARBA00022729"/>
    </source>
</evidence>
<dbReference type="RefSeq" id="WP_157483387.1">
    <property type="nucleotide sequence ID" value="NZ_WOWP01000034.1"/>
</dbReference>
<dbReference type="Proteomes" id="UP000433945">
    <property type="component" value="Unassembled WGS sequence"/>
</dbReference>
<evidence type="ECO:0000313" key="13">
    <source>
        <dbReference type="Proteomes" id="UP000433945"/>
    </source>
</evidence>
<dbReference type="SUPFAM" id="SSF55486">
    <property type="entry name" value="Metalloproteases ('zincins'), catalytic domain"/>
    <property type="match status" value="1"/>
</dbReference>
<organism evidence="12 13">
    <name type="scientific">Flavobacterium rakeshii</name>
    <dbReference type="NCBI Taxonomy" id="1038845"/>
    <lineage>
        <taxon>Bacteria</taxon>
        <taxon>Pseudomonadati</taxon>
        <taxon>Bacteroidota</taxon>
        <taxon>Flavobacteriia</taxon>
        <taxon>Flavobacteriales</taxon>
        <taxon>Flavobacteriaceae</taxon>
        <taxon>Flavobacterium</taxon>
    </lineage>
</organism>
<comment type="similarity">
    <text evidence="1">Belongs to the peptidase M43B family.</text>
</comment>
<evidence type="ECO:0000259" key="11">
    <source>
        <dbReference type="Pfam" id="PF18962"/>
    </source>
</evidence>
<keyword evidence="4 9" id="KW-0732">Signal</keyword>
<evidence type="ECO:0000256" key="1">
    <source>
        <dbReference type="ARBA" id="ARBA00008721"/>
    </source>
</evidence>
<evidence type="ECO:0000256" key="5">
    <source>
        <dbReference type="ARBA" id="ARBA00022801"/>
    </source>
</evidence>
<feature type="signal peptide" evidence="9">
    <location>
        <begin position="1"/>
        <end position="23"/>
    </location>
</feature>
<evidence type="ECO:0000256" key="3">
    <source>
        <dbReference type="ARBA" id="ARBA00022723"/>
    </source>
</evidence>
<dbReference type="Pfam" id="PF05572">
    <property type="entry name" value="Peptidase_M43"/>
    <property type="match status" value="1"/>
</dbReference>
<dbReference type="PANTHER" id="PTHR47466">
    <property type="match status" value="1"/>
</dbReference>
<dbReference type="InterPro" id="IPR024079">
    <property type="entry name" value="MetalloPept_cat_dom_sf"/>
</dbReference>
<protein>
    <submittedName>
        <fullName evidence="12">T9SS type A sorting domain-containing protein</fullName>
    </submittedName>
</protein>
<feature type="chain" id="PRO_5027023612" evidence="9">
    <location>
        <begin position="24"/>
        <end position="674"/>
    </location>
</feature>
<evidence type="ECO:0000313" key="12">
    <source>
        <dbReference type="EMBL" id="MUV04178.1"/>
    </source>
</evidence>
<reference evidence="12 13" key="1">
    <citation type="submission" date="2019-12" db="EMBL/GenBank/DDBJ databases">
        <authorList>
            <person name="Sun J.-Q."/>
        </authorList>
    </citation>
    <scope>NUCLEOTIDE SEQUENCE [LARGE SCALE GENOMIC DNA]</scope>
    <source>
        <strain evidence="12 13">JCM 17928</strain>
    </source>
</reference>